<protein>
    <submittedName>
        <fullName evidence="1">PilZ domain-containing protein</fullName>
    </submittedName>
</protein>
<keyword evidence="2" id="KW-1185">Reference proteome</keyword>
<keyword evidence="1" id="KW-0614">Plasmid</keyword>
<evidence type="ECO:0000313" key="1">
    <source>
        <dbReference type="EMBL" id="AUN32993.1"/>
    </source>
</evidence>
<sequence>MIAMSDTPAERRIHPRNPTEPIFLMVAGRPSRLLDWSFGGLRVRPEQAGGFIVGQRVDVTILRPDGHSWARLPVTIRHVDHEDGGALGVMLVDRLSAFPLLLELFNHSLARA</sequence>
<gene>
    <name evidence="1" type="ORF">C0V82_21495</name>
</gene>
<evidence type="ECO:0000313" key="2">
    <source>
        <dbReference type="Proteomes" id="UP000234752"/>
    </source>
</evidence>
<dbReference type="Proteomes" id="UP000234752">
    <property type="component" value="Plasmid unnamed1"/>
</dbReference>
<dbReference type="Pfam" id="PF07238">
    <property type="entry name" value="PilZ"/>
    <property type="match status" value="1"/>
</dbReference>
<dbReference type="GO" id="GO:0035438">
    <property type="term" value="F:cyclic-di-GMP binding"/>
    <property type="evidence" value="ECO:0007669"/>
    <property type="project" value="InterPro"/>
</dbReference>
<dbReference type="EMBL" id="CP025613">
    <property type="protein sequence ID" value="AUN32993.1"/>
    <property type="molecule type" value="Genomic_DNA"/>
</dbReference>
<dbReference type="KEGG" id="ncb:C0V82_21495"/>
<accession>A0A2K9NIU6</accession>
<geneLocation type="plasmid" evidence="1 2">
    <name>unnamed1</name>
</geneLocation>
<dbReference type="AlphaFoldDB" id="A0A2K9NIU6"/>
<dbReference type="SUPFAM" id="SSF141371">
    <property type="entry name" value="PilZ domain-like"/>
    <property type="match status" value="1"/>
</dbReference>
<organism evidence="1 2">
    <name type="scientific">Niveispirillum cyanobacteriorum</name>
    <dbReference type="NCBI Taxonomy" id="1612173"/>
    <lineage>
        <taxon>Bacteria</taxon>
        <taxon>Pseudomonadati</taxon>
        <taxon>Pseudomonadota</taxon>
        <taxon>Alphaproteobacteria</taxon>
        <taxon>Rhodospirillales</taxon>
        <taxon>Azospirillaceae</taxon>
        <taxon>Niveispirillum</taxon>
    </lineage>
</organism>
<name>A0A2K9NIU6_9PROT</name>
<proteinExistence type="predicted"/>
<reference evidence="1 2" key="1">
    <citation type="submission" date="2017-12" db="EMBL/GenBank/DDBJ databases">
        <title>Genomes of bacteria within cyanobacterial aggregates.</title>
        <authorList>
            <person name="Cai H."/>
        </authorList>
    </citation>
    <scope>NUCLEOTIDE SEQUENCE [LARGE SCALE GENOMIC DNA]</scope>
    <source>
        <strain evidence="1 2">TH16</strain>
        <plasmid evidence="1 2">unnamed1</plasmid>
    </source>
</reference>
<dbReference type="InterPro" id="IPR009875">
    <property type="entry name" value="PilZ_domain"/>
</dbReference>